<dbReference type="SUPFAM" id="SSF109709">
    <property type="entry name" value="KorB DNA-binding domain-like"/>
    <property type="match status" value="1"/>
</dbReference>
<dbReference type="InterPro" id="IPR042075">
    <property type="entry name" value="KorB_DNA-db"/>
</dbReference>
<gene>
    <name evidence="4" type="ORF">ABIH81_02470</name>
</gene>
<dbReference type="Gene3D" id="1.10.10.730">
    <property type="entry name" value="KorB DNA-binding domain"/>
    <property type="match status" value="1"/>
</dbReference>
<dbReference type="SMART" id="SM00470">
    <property type="entry name" value="ParB"/>
    <property type="match status" value="1"/>
</dbReference>
<dbReference type="Gene3D" id="3.90.1530.10">
    <property type="entry name" value="Conserved hypothetical protein from pyrococcus furiosus pfu- 392566-001, ParB domain"/>
    <property type="match status" value="1"/>
</dbReference>
<dbReference type="EMBL" id="CP157974">
    <property type="protein sequence ID" value="XBT82389.1"/>
    <property type="molecule type" value="Genomic_DNA"/>
</dbReference>
<evidence type="ECO:0000259" key="3">
    <source>
        <dbReference type="SMART" id="SM00470"/>
    </source>
</evidence>
<dbReference type="InterPro" id="IPR050336">
    <property type="entry name" value="Chromosome_partition/occlusion"/>
</dbReference>
<dbReference type="GO" id="GO:0007059">
    <property type="term" value="P:chromosome segregation"/>
    <property type="evidence" value="ECO:0007669"/>
    <property type="project" value="TreeGrafter"/>
</dbReference>
<feature type="region of interest" description="Disordered" evidence="2">
    <location>
        <begin position="1"/>
        <end position="23"/>
    </location>
</feature>
<dbReference type="GO" id="GO:0005694">
    <property type="term" value="C:chromosome"/>
    <property type="evidence" value="ECO:0007669"/>
    <property type="project" value="TreeGrafter"/>
</dbReference>
<comment type="similarity">
    <text evidence="1">Belongs to the ParB family.</text>
</comment>
<dbReference type="InterPro" id="IPR036086">
    <property type="entry name" value="ParB/Sulfiredoxin_sf"/>
</dbReference>
<dbReference type="AlphaFoldDB" id="A0AAU7R1H8"/>
<dbReference type="GO" id="GO:0003677">
    <property type="term" value="F:DNA binding"/>
    <property type="evidence" value="ECO:0007669"/>
    <property type="project" value="InterPro"/>
</dbReference>
<dbReference type="SUPFAM" id="SSF110849">
    <property type="entry name" value="ParB/Sulfiredoxin"/>
    <property type="match status" value="1"/>
</dbReference>
<dbReference type="Pfam" id="PF02195">
    <property type="entry name" value="ParB_N"/>
    <property type="match status" value="1"/>
</dbReference>
<name>A0AAU7R1H8_9ACTN</name>
<protein>
    <submittedName>
        <fullName evidence="4">ParB/RepB/Spo0J family partition protein</fullName>
    </submittedName>
</protein>
<organism evidence="4">
    <name type="scientific">Micromonospora sp. HUAS YX12</name>
    <dbReference type="NCBI Taxonomy" id="3156396"/>
    <lineage>
        <taxon>Bacteria</taxon>
        <taxon>Bacillati</taxon>
        <taxon>Actinomycetota</taxon>
        <taxon>Actinomycetes</taxon>
        <taxon>Micromonosporales</taxon>
        <taxon>Micromonosporaceae</taxon>
        <taxon>Micromonospora</taxon>
    </lineage>
</organism>
<feature type="domain" description="ParB-like N-terminal" evidence="3">
    <location>
        <begin position="27"/>
        <end position="120"/>
    </location>
</feature>
<evidence type="ECO:0000256" key="2">
    <source>
        <dbReference type="SAM" id="MobiDB-lite"/>
    </source>
</evidence>
<sequence>MNGQGNERRERTGEEHAAPGGLAMRVQKVPVARIRPEDGLGRKREPDGHRELRRSIEQFGVLTPVTVRVAPDGSGDYLLIKGQGRTLACRLLGIDQIPAIVVDDDFAEDAKVQQFLVENVARLRMRSIDRALLIARARRTGEETAAVAKRFGVSAATVRRLEAQLDGVSNREVTALKQGNVNLTLHAIITRYVEPAERGDVVAALAPYSLRAKEVEALFQALGWRDLIELGAAHRIQRLKLLVWACDTLSHLPSGSINDRLSQLATLLPVDFGDEPRPRVATQ</sequence>
<evidence type="ECO:0000313" key="4">
    <source>
        <dbReference type="EMBL" id="XBT82389.1"/>
    </source>
</evidence>
<dbReference type="InterPro" id="IPR004437">
    <property type="entry name" value="ParB/RepB/Spo0J"/>
</dbReference>
<feature type="compositionally biased region" description="Basic and acidic residues" evidence="2">
    <location>
        <begin position="1"/>
        <end position="17"/>
    </location>
</feature>
<dbReference type="PANTHER" id="PTHR33375">
    <property type="entry name" value="CHROMOSOME-PARTITIONING PROTEIN PARB-RELATED"/>
    <property type="match status" value="1"/>
</dbReference>
<dbReference type="PANTHER" id="PTHR33375:SF1">
    <property type="entry name" value="CHROMOSOME-PARTITIONING PROTEIN PARB-RELATED"/>
    <property type="match status" value="1"/>
</dbReference>
<reference evidence="4" key="1">
    <citation type="submission" date="2024-06" db="EMBL/GenBank/DDBJ databases">
        <title>Micromonospora sp. strain HUAS YX12 genome sequences.</title>
        <authorList>
            <person name="Mo P."/>
        </authorList>
    </citation>
    <scope>NUCLEOTIDE SEQUENCE</scope>
    <source>
        <strain evidence="4">HUAS YX12</strain>
    </source>
</reference>
<proteinExistence type="inferred from homology"/>
<dbReference type="RefSeq" id="WP_349878824.1">
    <property type="nucleotide sequence ID" value="NZ_CP157974.1"/>
</dbReference>
<evidence type="ECO:0000256" key="1">
    <source>
        <dbReference type="ARBA" id="ARBA00006295"/>
    </source>
</evidence>
<accession>A0AAU7R1H8</accession>
<dbReference type="InterPro" id="IPR003115">
    <property type="entry name" value="ParB_N"/>
</dbReference>
<dbReference type="NCBIfam" id="TIGR00180">
    <property type="entry name" value="parB_part"/>
    <property type="match status" value="1"/>
</dbReference>